<keyword evidence="9 13" id="KW-0653">Protein transport</keyword>
<comment type="function">
    <text evidence="13">Interacts with outer membrane receptor proteins that carry out high-affinity binding and energy dependent uptake into the periplasmic space of specific substrates. It could act to transduce energy from the cytoplasmic membrane to specific energy-requiring processes in the outer membrane, resulting in the release into the periplasm of ligands bound by these outer membrane proteins.</text>
</comment>
<evidence type="ECO:0000256" key="12">
    <source>
        <dbReference type="ARBA" id="ARBA00025849"/>
    </source>
</evidence>
<evidence type="ECO:0000256" key="4">
    <source>
        <dbReference type="ARBA" id="ARBA00022448"/>
    </source>
</evidence>
<reference evidence="17" key="1">
    <citation type="submission" date="2016-10" db="EMBL/GenBank/DDBJ databases">
        <authorList>
            <person name="Varghese N."/>
            <person name="Submissions S."/>
        </authorList>
    </citation>
    <scope>NUCLEOTIDE SEQUENCE [LARGE SCALE GENOMIC DNA]</scope>
    <source>
        <strain evidence="17">CCTCC 2012022</strain>
    </source>
</reference>
<dbReference type="PANTHER" id="PTHR33446:SF8">
    <property type="entry name" value="PROTEIN TONB"/>
    <property type="match status" value="1"/>
</dbReference>
<evidence type="ECO:0000256" key="13">
    <source>
        <dbReference type="RuleBase" id="RU362123"/>
    </source>
</evidence>
<keyword evidence="17" id="KW-1185">Reference proteome</keyword>
<evidence type="ECO:0000256" key="6">
    <source>
        <dbReference type="ARBA" id="ARBA00022519"/>
    </source>
</evidence>
<dbReference type="GO" id="GO:0015031">
    <property type="term" value="P:protein transport"/>
    <property type="evidence" value="ECO:0007669"/>
    <property type="project" value="UniProtKB-UniRule"/>
</dbReference>
<evidence type="ECO:0000256" key="8">
    <source>
        <dbReference type="ARBA" id="ARBA00022737"/>
    </source>
</evidence>
<dbReference type="GO" id="GO:0030288">
    <property type="term" value="C:outer membrane-bounded periplasmic space"/>
    <property type="evidence" value="ECO:0007669"/>
    <property type="project" value="InterPro"/>
</dbReference>
<dbReference type="STRING" id="1245526.SAMN05216580_1350"/>
<evidence type="ECO:0000256" key="3">
    <source>
        <dbReference type="ARBA" id="ARBA00022362"/>
    </source>
</evidence>
<evidence type="ECO:0000313" key="17">
    <source>
        <dbReference type="Proteomes" id="UP000243063"/>
    </source>
</evidence>
<comment type="similarity">
    <text evidence="2 13">Belongs to the TonB family.</text>
</comment>
<keyword evidence="13" id="KW-0735">Signal-anchor</keyword>
<dbReference type="Gene3D" id="3.30.1150.10">
    <property type="match status" value="1"/>
</dbReference>
<evidence type="ECO:0000313" key="16">
    <source>
        <dbReference type="EMBL" id="SDU09637.1"/>
    </source>
</evidence>
<evidence type="ECO:0000259" key="15">
    <source>
        <dbReference type="PROSITE" id="PS52015"/>
    </source>
</evidence>
<dbReference type="EMBL" id="LT629780">
    <property type="protein sequence ID" value="SDU09637.1"/>
    <property type="molecule type" value="Genomic_DNA"/>
</dbReference>
<evidence type="ECO:0000256" key="11">
    <source>
        <dbReference type="ARBA" id="ARBA00023136"/>
    </source>
</evidence>
<dbReference type="Proteomes" id="UP000243063">
    <property type="component" value="Chromosome I"/>
</dbReference>
<dbReference type="GO" id="GO:0031992">
    <property type="term" value="F:energy transducer activity"/>
    <property type="evidence" value="ECO:0007669"/>
    <property type="project" value="InterPro"/>
</dbReference>
<feature type="domain" description="TonB C-terminal" evidence="15">
    <location>
        <begin position="139"/>
        <end position="233"/>
    </location>
</feature>
<gene>
    <name evidence="16" type="ORF">SAMN05216580_1350</name>
</gene>
<dbReference type="InterPro" id="IPR037682">
    <property type="entry name" value="TonB_C"/>
</dbReference>
<dbReference type="GO" id="GO:0098797">
    <property type="term" value="C:plasma membrane protein complex"/>
    <property type="evidence" value="ECO:0007669"/>
    <property type="project" value="TreeGrafter"/>
</dbReference>
<proteinExistence type="inferred from homology"/>
<keyword evidence="5 13" id="KW-1003">Cell membrane</keyword>
<sequence>MLRWGLSFAAACAVALALFVLMLGMVTPKQASEPEAPLRIADYVPFADSRDTPSRSRQPAPERPQPPTPQPPTPAPPQQALAAPSLPTLEVSLPTLDSNISLASAPAPSLAGLSAAPAAPAAAPAAAAGGEAGPSGPPAQDSEVVPLNQVIPEYPRHALQRGIEGHVRLLFTITRDGRVENIRIAEAKPRNVFEREARRAAARWRFAPRTENGLAVEREAVKTLYFRLQQGGR</sequence>
<comment type="subunit">
    <text evidence="12">Homodimer. Forms a complex with the accessory proteins ExbB and ExbD.</text>
</comment>
<dbReference type="PANTHER" id="PTHR33446">
    <property type="entry name" value="PROTEIN TONB-RELATED"/>
    <property type="match status" value="1"/>
</dbReference>
<evidence type="ECO:0000256" key="9">
    <source>
        <dbReference type="ARBA" id="ARBA00022927"/>
    </source>
</evidence>
<protein>
    <recommendedName>
        <fullName evidence="3 13">Protein TonB</fullName>
    </recommendedName>
</protein>
<dbReference type="InterPro" id="IPR051045">
    <property type="entry name" value="TonB-dependent_transducer"/>
</dbReference>
<dbReference type="GO" id="GO:0015891">
    <property type="term" value="P:siderophore transport"/>
    <property type="evidence" value="ECO:0007669"/>
    <property type="project" value="InterPro"/>
</dbReference>
<dbReference type="AlphaFoldDB" id="A0A1H2FQI2"/>
<dbReference type="NCBIfam" id="TIGR01352">
    <property type="entry name" value="tonB_Cterm"/>
    <property type="match status" value="1"/>
</dbReference>
<dbReference type="GO" id="GO:0055085">
    <property type="term" value="P:transmembrane transport"/>
    <property type="evidence" value="ECO:0007669"/>
    <property type="project" value="InterPro"/>
</dbReference>
<dbReference type="Pfam" id="PF03544">
    <property type="entry name" value="TonB_C"/>
    <property type="match status" value="1"/>
</dbReference>
<keyword evidence="11" id="KW-0472">Membrane</keyword>
<evidence type="ECO:0000256" key="14">
    <source>
        <dbReference type="SAM" id="MobiDB-lite"/>
    </source>
</evidence>
<keyword evidence="8" id="KW-0677">Repeat</keyword>
<comment type="subcellular location">
    <subcellularLocation>
        <location evidence="1 13">Cell inner membrane</location>
        <topology evidence="1 13">Single-pass membrane protein</topology>
        <orientation evidence="1 13">Periplasmic side</orientation>
    </subcellularLocation>
</comment>
<evidence type="ECO:0000256" key="5">
    <source>
        <dbReference type="ARBA" id="ARBA00022475"/>
    </source>
</evidence>
<feature type="region of interest" description="Disordered" evidence="14">
    <location>
        <begin position="47"/>
        <end position="81"/>
    </location>
</feature>
<keyword evidence="10" id="KW-1133">Transmembrane helix</keyword>
<dbReference type="PRINTS" id="PR01374">
    <property type="entry name" value="TONBPROTEIN"/>
</dbReference>
<feature type="compositionally biased region" description="Pro residues" evidence="14">
    <location>
        <begin position="61"/>
        <end position="77"/>
    </location>
</feature>
<keyword evidence="4 13" id="KW-0813">Transport</keyword>
<dbReference type="InterPro" id="IPR003538">
    <property type="entry name" value="TonB"/>
</dbReference>
<evidence type="ECO:0000256" key="7">
    <source>
        <dbReference type="ARBA" id="ARBA00022692"/>
    </source>
</evidence>
<dbReference type="InterPro" id="IPR006260">
    <property type="entry name" value="TonB/TolA_C"/>
</dbReference>
<keyword evidence="6 13" id="KW-0997">Cell inner membrane</keyword>
<dbReference type="RefSeq" id="WP_090213080.1">
    <property type="nucleotide sequence ID" value="NZ_LT629780.1"/>
</dbReference>
<evidence type="ECO:0000256" key="2">
    <source>
        <dbReference type="ARBA" id="ARBA00006555"/>
    </source>
</evidence>
<dbReference type="PROSITE" id="PS52015">
    <property type="entry name" value="TONB_CTD"/>
    <property type="match status" value="1"/>
</dbReference>
<evidence type="ECO:0000256" key="10">
    <source>
        <dbReference type="ARBA" id="ARBA00022989"/>
    </source>
</evidence>
<keyword evidence="7" id="KW-0812">Transmembrane</keyword>
<organism evidence="16 17">
    <name type="scientific">Geopseudomonas guangdongensis</name>
    <dbReference type="NCBI Taxonomy" id="1245526"/>
    <lineage>
        <taxon>Bacteria</taxon>
        <taxon>Pseudomonadati</taxon>
        <taxon>Pseudomonadota</taxon>
        <taxon>Gammaproteobacteria</taxon>
        <taxon>Pseudomonadales</taxon>
        <taxon>Pseudomonadaceae</taxon>
        <taxon>Geopseudomonas</taxon>
    </lineage>
</organism>
<name>A0A1H2FQI2_9GAMM</name>
<dbReference type="OrthoDB" id="1628901at2"/>
<accession>A0A1H2FQI2</accession>
<dbReference type="SUPFAM" id="SSF74653">
    <property type="entry name" value="TolA/TonB C-terminal domain"/>
    <property type="match status" value="1"/>
</dbReference>
<evidence type="ECO:0000256" key="1">
    <source>
        <dbReference type="ARBA" id="ARBA00004383"/>
    </source>
</evidence>